<organism evidence="2 3">
    <name type="scientific">Streptomyces purpureus</name>
    <dbReference type="NCBI Taxonomy" id="1951"/>
    <lineage>
        <taxon>Bacteria</taxon>
        <taxon>Bacillati</taxon>
        <taxon>Actinomycetota</taxon>
        <taxon>Actinomycetes</taxon>
        <taxon>Kitasatosporales</taxon>
        <taxon>Streptomycetaceae</taxon>
        <taxon>Streptomyces</taxon>
    </lineage>
</organism>
<name>A0A918H063_9ACTN</name>
<feature type="transmembrane region" description="Helical" evidence="1">
    <location>
        <begin position="253"/>
        <end position="276"/>
    </location>
</feature>
<gene>
    <name evidence="2" type="ORF">GCM10014713_17080</name>
</gene>
<dbReference type="Proteomes" id="UP000619486">
    <property type="component" value="Unassembled WGS sequence"/>
</dbReference>
<dbReference type="EMBL" id="BMQQ01000004">
    <property type="protein sequence ID" value="GGT24538.1"/>
    <property type="molecule type" value="Genomic_DNA"/>
</dbReference>
<reference evidence="2" key="2">
    <citation type="submission" date="2020-09" db="EMBL/GenBank/DDBJ databases">
        <authorList>
            <person name="Sun Q."/>
            <person name="Ohkuma M."/>
        </authorList>
    </citation>
    <scope>NUCLEOTIDE SEQUENCE</scope>
    <source>
        <strain evidence="2">JCM 3172</strain>
    </source>
</reference>
<feature type="transmembrane region" description="Helical" evidence="1">
    <location>
        <begin position="90"/>
        <end position="113"/>
    </location>
</feature>
<sequence>MTPPLSPARRALRAITVAACLPYVSLKIAWIAGSRIGIPDGSVLLEHRTVMAVANGVTVLMDAAVVVLALLLTQAWGLRVRAWLPAVPMWGATGLLSPIVVAYPAQLVLAAFMGAPRRVADGRPFLEDWVFGVVYGGFIVQALALGALFVTYARDRWGHVARGRVGELPRSLSGAGTRATAVVASLLALVPVALHTLWAFGVEGGLTPARIAERTSDFALLEGMRVAFAAVAVAGTLMLVFRLGRSLRVRTPLALAWLGSAALGSWGAYLLTAALLPVDDPGKRVTGWMLTAYAGEMITGLLMAGCLAVVLRRRGA</sequence>
<evidence type="ECO:0008006" key="4">
    <source>
        <dbReference type="Google" id="ProtNLM"/>
    </source>
</evidence>
<accession>A0A918H063</accession>
<dbReference type="RefSeq" id="WP_189200760.1">
    <property type="nucleotide sequence ID" value="NZ_BMQQ01000004.1"/>
</dbReference>
<reference evidence="2" key="1">
    <citation type="journal article" date="2014" name="Int. J. Syst. Evol. Microbiol.">
        <title>Complete genome sequence of Corynebacterium casei LMG S-19264T (=DSM 44701T), isolated from a smear-ripened cheese.</title>
        <authorList>
            <consortium name="US DOE Joint Genome Institute (JGI-PGF)"/>
            <person name="Walter F."/>
            <person name="Albersmeier A."/>
            <person name="Kalinowski J."/>
            <person name="Ruckert C."/>
        </authorList>
    </citation>
    <scope>NUCLEOTIDE SEQUENCE</scope>
    <source>
        <strain evidence="2">JCM 3172</strain>
    </source>
</reference>
<dbReference type="AlphaFoldDB" id="A0A918H063"/>
<proteinExistence type="predicted"/>
<feature type="transmembrane region" description="Helical" evidence="1">
    <location>
        <begin position="52"/>
        <end position="78"/>
    </location>
</feature>
<feature type="transmembrane region" description="Helical" evidence="1">
    <location>
        <begin position="175"/>
        <end position="198"/>
    </location>
</feature>
<evidence type="ECO:0000313" key="2">
    <source>
        <dbReference type="EMBL" id="GGT24538.1"/>
    </source>
</evidence>
<keyword evidence="1" id="KW-0472">Membrane</keyword>
<feature type="transmembrane region" description="Helical" evidence="1">
    <location>
        <begin position="133"/>
        <end position="154"/>
    </location>
</feature>
<evidence type="ECO:0000256" key="1">
    <source>
        <dbReference type="SAM" id="Phobius"/>
    </source>
</evidence>
<keyword evidence="1" id="KW-1133">Transmembrane helix</keyword>
<protein>
    <recommendedName>
        <fullName evidence="4">LigA protein</fullName>
    </recommendedName>
</protein>
<comment type="caution">
    <text evidence="2">The sequence shown here is derived from an EMBL/GenBank/DDBJ whole genome shotgun (WGS) entry which is preliminary data.</text>
</comment>
<keyword evidence="1" id="KW-0812">Transmembrane</keyword>
<feature type="transmembrane region" description="Helical" evidence="1">
    <location>
        <begin position="12"/>
        <end position="32"/>
    </location>
</feature>
<feature type="transmembrane region" description="Helical" evidence="1">
    <location>
        <begin position="218"/>
        <end position="241"/>
    </location>
</feature>
<evidence type="ECO:0000313" key="3">
    <source>
        <dbReference type="Proteomes" id="UP000619486"/>
    </source>
</evidence>
<keyword evidence="3" id="KW-1185">Reference proteome</keyword>
<feature type="transmembrane region" description="Helical" evidence="1">
    <location>
        <begin position="288"/>
        <end position="311"/>
    </location>
</feature>